<evidence type="ECO:0000313" key="3">
    <source>
        <dbReference type="Proteomes" id="UP001282474"/>
    </source>
</evidence>
<gene>
    <name evidence="2" type="ORF">PV383_42855</name>
</gene>
<accession>A0ABU4N2D6</accession>
<dbReference type="EMBL" id="JARAWJ010000061">
    <property type="protein sequence ID" value="MDX3043854.1"/>
    <property type="molecule type" value="Genomic_DNA"/>
</dbReference>
<organism evidence="2 3">
    <name type="scientific">Streptomyces caniscabiei</name>
    <dbReference type="NCBI Taxonomy" id="2746961"/>
    <lineage>
        <taxon>Bacteria</taxon>
        <taxon>Bacillati</taxon>
        <taxon>Actinomycetota</taxon>
        <taxon>Actinomycetes</taxon>
        <taxon>Kitasatosporales</taxon>
        <taxon>Streptomycetaceae</taxon>
        <taxon>Streptomyces</taxon>
    </lineage>
</organism>
<feature type="compositionally biased region" description="Basic and acidic residues" evidence="1">
    <location>
        <begin position="1"/>
        <end position="20"/>
    </location>
</feature>
<proteinExistence type="predicted"/>
<protein>
    <submittedName>
        <fullName evidence="2">Uncharacterized protein</fullName>
    </submittedName>
</protein>
<evidence type="ECO:0000313" key="2">
    <source>
        <dbReference type="EMBL" id="MDX3043854.1"/>
    </source>
</evidence>
<keyword evidence="3" id="KW-1185">Reference proteome</keyword>
<comment type="caution">
    <text evidence="2">The sequence shown here is derived from an EMBL/GenBank/DDBJ whole genome shotgun (WGS) entry which is preliminary data.</text>
</comment>
<feature type="region of interest" description="Disordered" evidence="1">
    <location>
        <begin position="1"/>
        <end position="27"/>
    </location>
</feature>
<sequence>MPHDERCTHVEAKPASKELTVDTTDSDGPYDWCLANAGTWDMTGGTATLPALPGRRPARPVALASGPNWHLSQVFHGTPRPATGPATAA</sequence>
<dbReference type="Proteomes" id="UP001282474">
    <property type="component" value="Unassembled WGS sequence"/>
</dbReference>
<name>A0ABU4N2D6_9ACTN</name>
<evidence type="ECO:0000256" key="1">
    <source>
        <dbReference type="SAM" id="MobiDB-lite"/>
    </source>
</evidence>
<reference evidence="2 3" key="1">
    <citation type="journal article" date="2023" name="Microb. Genom.">
        <title>Mesoterricola silvestris gen. nov., sp. nov., Mesoterricola sediminis sp. nov., Geothrix oryzae sp. nov., Geothrix edaphica sp. nov., Geothrix rubra sp. nov., and Geothrix limicola sp. nov., six novel members of Acidobacteriota isolated from soils.</title>
        <authorList>
            <person name="Weisberg A.J."/>
            <person name="Pearce E."/>
            <person name="Kramer C.G."/>
            <person name="Chang J.H."/>
            <person name="Clarke C.R."/>
        </authorList>
    </citation>
    <scope>NUCLEOTIDE SEQUENCE [LARGE SCALE GENOMIC DNA]</scope>
    <source>
        <strain evidence="2 3">NE20-4-1</strain>
    </source>
</reference>